<protein>
    <submittedName>
        <fullName evidence="1">Agmatinase</fullName>
    </submittedName>
</protein>
<comment type="caution">
    <text evidence="1">The sequence shown here is derived from an EMBL/GenBank/DDBJ whole genome shotgun (WGS) entry which is preliminary data.</text>
</comment>
<organism evidence="1 2">
    <name type="scientific">Candidatus Faeciplasma avium</name>
    <dbReference type="NCBI Taxonomy" id="2840798"/>
    <lineage>
        <taxon>Bacteria</taxon>
        <taxon>Bacillati</taxon>
        <taxon>Bacillota</taxon>
        <taxon>Clostridia</taxon>
        <taxon>Eubacteriales</taxon>
        <taxon>Oscillospiraceae</taxon>
        <taxon>Oscillospiraceae incertae sedis</taxon>
        <taxon>Candidatus Faeciplasma</taxon>
    </lineage>
</organism>
<reference evidence="1" key="2">
    <citation type="journal article" date="2021" name="PeerJ">
        <title>Extensive microbial diversity within the chicken gut microbiome revealed by metagenomics and culture.</title>
        <authorList>
            <person name="Gilroy R."/>
            <person name="Ravi A."/>
            <person name="Getino M."/>
            <person name="Pursley I."/>
            <person name="Horton D.L."/>
            <person name="Alikhan N.F."/>
            <person name="Baker D."/>
            <person name="Gharbi K."/>
            <person name="Hall N."/>
            <person name="Watson M."/>
            <person name="Adriaenssens E.M."/>
            <person name="Foster-Nyarko E."/>
            <person name="Jarju S."/>
            <person name="Secka A."/>
            <person name="Antonio M."/>
            <person name="Oren A."/>
            <person name="Chaudhuri R.R."/>
            <person name="La Ragione R."/>
            <person name="Hildebrand F."/>
            <person name="Pallen M.J."/>
        </authorList>
    </citation>
    <scope>NUCLEOTIDE SEQUENCE</scope>
    <source>
        <strain evidence="1">1370</strain>
    </source>
</reference>
<sequence>CELSPIYDQSGVSTAVACKLLRELIIAVSAGL</sequence>
<name>A0A9D1T3L4_9FIRM</name>
<dbReference type="EMBL" id="DVOL01000037">
    <property type="protein sequence ID" value="HIV10615.1"/>
    <property type="molecule type" value="Genomic_DNA"/>
</dbReference>
<evidence type="ECO:0000313" key="2">
    <source>
        <dbReference type="Proteomes" id="UP000823960"/>
    </source>
</evidence>
<reference evidence="1" key="1">
    <citation type="submission" date="2020-10" db="EMBL/GenBank/DDBJ databases">
        <authorList>
            <person name="Gilroy R."/>
        </authorList>
    </citation>
    <scope>NUCLEOTIDE SEQUENCE</scope>
    <source>
        <strain evidence="1">1370</strain>
    </source>
</reference>
<dbReference type="AlphaFoldDB" id="A0A9D1T3L4"/>
<gene>
    <name evidence="1" type="ORF">IAD28_02830</name>
</gene>
<proteinExistence type="predicted"/>
<accession>A0A9D1T3L4</accession>
<dbReference type="Proteomes" id="UP000823960">
    <property type="component" value="Unassembled WGS sequence"/>
</dbReference>
<evidence type="ECO:0000313" key="1">
    <source>
        <dbReference type="EMBL" id="HIV10615.1"/>
    </source>
</evidence>
<feature type="non-terminal residue" evidence="1">
    <location>
        <position position="1"/>
    </location>
</feature>